<evidence type="ECO:0000313" key="3">
    <source>
        <dbReference type="Proteomes" id="UP000273044"/>
    </source>
</evidence>
<organism evidence="2 3">
    <name type="scientific">Arachnia propionica</name>
    <dbReference type="NCBI Taxonomy" id="1750"/>
    <lineage>
        <taxon>Bacteria</taxon>
        <taxon>Bacillati</taxon>
        <taxon>Actinomycetota</taxon>
        <taxon>Actinomycetes</taxon>
        <taxon>Propionibacteriales</taxon>
        <taxon>Propionibacteriaceae</taxon>
        <taxon>Arachnia</taxon>
    </lineage>
</organism>
<dbReference type="GeneID" id="64405573"/>
<dbReference type="EMBL" id="LR134406">
    <property type="protein sequence ID" value="VEH68801.1"/>
    <property type="molecule type" value="Genomic_DNA"/>
</dbReference>
<dbReference type="AlphaFoldDB" id="A0A3N4CXS4"/>
<dbReference type="Proteomes" id="UP000273044">
    <property type="component" value="Chromosome"/>
</dbReference>
<proteinExistence type="predicted"/>
<name>A0A3N4CXS4_9ACTN</name>
<keyword evidence="3" id="KW-1185">Reference proteome</keyword>
<sequence length="195" mass="21434">MTHAMRPIHPQAVPDDPLAVRWVVHTGTQGVVGEVVAAPDPFGALMRDRVISLALLETEGIWVWLAPGNTWADCGHKVREAILESLDLDGWRINGDSADLLRLVANDVLLGDLADEIHAADTTVEVVENDARWLLLDLGQLDSRDPAASTELQQRIETAIRARCPSLRETSRLGGPQSSHFTLSNTPRRALWTDE</sequence>
<dbReference type="RefSeq" id="WP_041696012.1">
    <property type="nucleotide sequence ID" value="NZ_CAJZDL010000038.1"/>
</dbReference>
<gene>
    <name evidence="1" type="ORF">J5A53_15365</name>
    <name evidence="2" type="ORF">NCTC12967_00061</name>
</gene>
<protein>
    <submittedName>
        <fullName evidence="2">Uncharacterized protein</fullName>
    </submittedName>
</protein>
<dbReference type="OrthoDB" id="9798220at2"/>
<dbReference type="Proteomes" id="UP000677180">
    <property type="component" value="Chromosome"/>
</dbReference>
<accession>A0A3N4CXS4</accession>
<reference evidence="2 3" key="1">
    <citation type="submission" date="2018-12" db="EMBL/GenBank/DDBJ databases">
        <authorList>
            <consortium name="Pathogen Informatics"/>
        </authorList>
    </citation>
    <scope>NUCLEOTIDE SEQUENCE [LARGE SCALE GENOMIC DNA]</scope>
    <source>
        <strain evidence="2 3">NCTC12967</strain>
    </source>
</reference>
<evidence type="ECO:0000313" key="1">
    <source>
        <dbReference type="EMBL" id="QUC11104.1"/>
    </source>
</evidence>
<dbReference type="EMBL" id="CP072385">
    <property type="protein sequence ID" value="QUC11104.1"/>
    <property type="molecule type" value="Genomic_DNA"/>
</dbReference>
<reference evidence="1" key="2">
    <citation type="submission" date="2021-03" db="EMBL/GenBank/DDBJ databases">
        <title>Human Oral Microbial Genomes.</title>
        <authorList>
            <person name="Johnston C.D."/>
            <person name="Chen T."/>
            <person name="Dewhirst F.E."/>
        </authorList>
    </citation>
    <scope>NUCLEOTIDE SEQUENCE</scope>
    <source>
        <strain evidence="1">F0714</strain>
    </source>
</reference>
<evidence type="ECO:0000313" key="2">
    <source>
        <dbReference type="EMBL" id="VEH68801.1"/>
    </source>
</evidence>